<reference evidence="2 4" key="2">
    <citation type="submission" date="2018-06" db="EMBL/GenBank/DDBJ databases">
        <title>Genome of strain Polynucleobacter sp. FUKU-NW-11.</title>
        <authorList>
            <person name="Hahn M.W."/>
        </authorList>
    </citation>
    <scope>NUCLEOTIDE SEQUENCE [LARGE SCALE GENOMIC DNA]</scope>
    <source>
        <strain evidence="2">FUKU-NW-11</strain>
        <strain evidence="4">FUKU-NW11</strain>
    </source>
</reference>
<dbReference type="RefSeq" id="WP_112203363.1">
    <property type="nucleotide sequence ID" value="NZ_CBCSBS010000001.1"/>
</dbReference>
<dbReference type="Proteomes" id="UP000251072">
    <property type="component" value="Unassembled WGS sequence"/>
</dbReference>
<keyword evidence="4" id="KW-1185">Reference proteome</keyword>
<dbReference type="EMBL" id="QMCH01000003">
    <property type="protein sequence ID" value="RAZ41918.1"/>
    <property type="molecule type" value="Genomic_DNA"/>
</dbReference>
<sequence length="127" mass="13977">MSFVLADTSIWVQHFRKNNPLLESLLINDRIICHPLVVLEIACGSPPSPRAKTIEQMGLLRQAVLAGTEETLYFIEEYKLFDSGCGAIDISLLAATLLSENAQLWTLDKKLGALATKLKVGFVGKPH</sequence>
<evidence type="ECO:0000313" key="3">
    <source>
        <dbReference type="Proteomes" id="UP000248592"/>
    </source>
</evidence>
<reference evidence="1" key="3">
    <citation type="journal article" date="2019" name="Int. J. Syst. Evol. Microbiol.">
        <title>Polynucleobacter paneuropaeus sp. nov., characterized by six strains isolated from freshwater lakes located along a 3000 km north-south cross-section across Europe.</title>
        <authorList>
            <person name="Hoetzinger M."/>
            <person name="Schmidt J."/>
            <person name="Pitt A."/>
            <person name="Koll U."/>
            <person name="Lang E."/>
            <person name="Hahn M.W."/>
        </authorList>
    </citation>
    <scope>NUCLEOTIDE SEQUENCE</scope>
    <source>
        <strain evidence="1">MG-25-Pas1-D2</strain>
    </source>
</reference>
<organism evidence="1 3">
    <name type="scientific">Polynucleobacter paneuropaeus</name>
    <dbReference type="NCBI Taxonomy" id="2527775"/>
    <lineage>
        <taxon>Bacteria</taxon>
        <taxon>Pseudomonadati</taxon>
        <taxon>Pseudomonadota</taxon>
        <taxon>Betaproteobacteria</taxon>
        <taxon>Burkholderiales</taxon>
        <taxon>Burkholderiaceae</taxon>
        <taxon>Polynucleobacter</taxon>
    </lineage>
</organism>
<dbReference type="SUPFAM" id="SSF88723">
    <property type="entry name" value="PIN domain-like"/>
    <property type="match status" value="1"/>
</dbReference>
<accession>A0A2Z4JLB8</accession>
<dbReference type="InterPro" id="IPR029060">
    <property type="entry name" value="PIN-like_dom_sf"/>
</dbReference>
<gene>
    <name evidence="2" type="ORF">DP176_04875</name>
    <name evidence="1" type="ORF">Pas1_06635</name>
</gene>
<dbReference type="Gene3D" id="3.40.50.1010">
    <property type="entry name" value="5'-nuclease"/>
    <property type="match status" value="1"/>
</dbReference>
<evidence type="ECO:0000313" key="2">
    <source>
        <dbReference type="EMBL" id="RAZ41918.1"/>
    </source>
</evidence>
<reference evidence="3" key="1">
    <citation type="submission" date="2018-06" db="EMBL/GenBank/DDBJ databases">
        <title>Description of a new Polynucleobacter species.</title>
        <authorList>
            <person name="Hahn M.W."/>
        </authorList>
    </citation>
    <scope>NUCLEOTIDE SEQUENCE [LARGE SCALE GENOMIC DNA]</scope>
    <source>
        <strain evidence="3">MG-25-Pas1-D2</strain>
    </source>
</reference>
<dbReference type="EMBL" id="CP030085">
    <property type="protein sequence ID" value="AWW50085.1"/>
    <property type="molecule type" value="Genomic_DNA"/>
</dbReference>
<dbReference type="Proteomes" id="UP000248592">
    <property type="component" value="Chromosome"/>
</dbReference>
<proteinExistence type="predicted"/>
<protein>
    <submittedName>
        <fullName evidence="1">VapC toxin family PIN domain ribonuclease</fullName>
    </submittedName>
</protein>
<evidence type="ECO:0000313" key="4">
    <source>
        <dbReference type="Proteomes" id="UP000251072"/>
    </source>
</evidence>
<evidence type="ECO:0000313" key="1">
    <source>
        <dbReference type="EMBL" id="AWW50085.1"/>
    </source>
</evidence>
<dbReference type="AlphaFoldDB" id="A0A2Z4JLB8"/>
<name>A0A2Z4JLB8_9BURK</name>